<name>A0ABQ1RPN4_9ALTE</name>
<gene>
    <name evidence="1" type="ORF">GCM10011357_32890</name>
</gene>
<comment type="caution">
    <text evidence="1">The sequence shown here is derived from an EMBL/GenBank/DDBJ whole genome shotgun (WGS) entry which is preliminary data.</text>
</comment>
<dbReference type="Gene3D" id="3.40.50.1820">
    <property type="entry name" value="alpha/beta hydrolase"/>
    <property type="match status" value="1"/>
</dbReference>
<keyword evidence="2" id="KW-1185">Reference proteome</keyword>
<dbReference type="Proteomes" id="UP000614272">
    <property type="component" value="Unassembled WGS sequence"/>
</dbReference>
<accession>A0ABQ1RPN4</accession>
<protein>
    <recommendedName>
        <fullName evidence="3">Exosortase A system-associated hydrolase 2</fullName>
    </recommendedName>
</protein>
<organism evidence="1 2">
    <name type="scientific">Lacimicrobium alkaliphilum</name>
    <dbReference type="NCBI Taxonomy" id="1526571"/>
    <lineage>
        <taxon>Bacteria</taxon>
        <taxon>Pseudomonadati</taxon>
        <taxon>Pseudomonadota</taxon>
        <taxon>Gammaproteobacteria</taxon>
        <taxon>Alteromonadales</taxon>
        <taxon>Alteromonadaceae</taxon>
        <taxon>Lacimicrobium</taxon>
    </lineage>
</organism>
<dbReference type="InterPro" id="IPR029058">
    <property type="entry name" value="AB_hydrolase_fold"/>
</dbReference>
<proteinExistence type="predicted"/>
<evidence type="ECO:0008006" key="3">
    <source>
        <dbReference type="Google" id="ProtNLM"/>
    </source>
</evidence>
<evidence type="ECO:0000313" key="2">
    <source>
        <dbReference type="Proteomes" id="UP000614272"/>
    </source>
</evidence>
<dbReference type="EMBL" id="BMGJ01000016">
    <property type="protein sequence ID" value="GGD75307.1"/>
    <property type="molecule type" value="Genomic_DNA"/>
</dbReference>
<reference evidence="2" key="1">
    <citation type="journal article" date="2019" name="Int. J. Syst. Evol. Microbiol.">
        <title>The Global Catalogue of Microorganisms (GCM) 10K type strain sequencing project: providing services to taxonomists for standard genome sequencing and annotation.</title>
        <authorList>
            <consortium name="The Broad Institute Genomics Platform"/>
            <consortium name="The Broad Institute Genome Sequencing Center for Infectious Disease"/>
            <person name="Wu L."/>
            <person name="Ma J."/>
        </authorList>
    </citation>
    <scope>NUCLEOTIDE SEQUENCE [LARGE SCALE GENOMIC DNA]</scope>
    <source>
        <strain evidence="2">CGMCC 1.12923</strain>
    </source>
</reference>
<dbReference type="RefSeq" id="WP_143452312.1">
    <property type="nucleotide sequence ID" value="NZ_BMGJ01000016.1"/>
</dbReference>
<dbReference type="SUPFAM" id="SSF53474">
    <property type="entry name" value="alpha/beta-Hydrolases"/>
    <property type="match status" value="1"/>
</dbReference>
<evidence type="ECO:0000313" key="1">
    <source>
        <dbReference type="EMBL" id="GGD75307.1"/>
    </source>
</evidence>
<sequence length="247" mass="27304">MLLTRSGTLPAKQAILCLPPLFEEMNLARAVMAKQAQYFAAQGLPVCLLDYSGTGDSEGEINQVSTDIWLQDIIAAGQWLLAQGVEQISLWGVRFGALMQLHFQQPLHQALPVKNQLLWKPVTGGKLLASQFLRLKQANSMMQGSAEKVNWRQRIKEGETVEVAGYPLNETLLASIEQLKAETDAQSPVTWLELGTDKLTPVIARLTAEWPEESLPIQAVPCPAFWQIPETFDVPPLYPMSLKGVQG</sequence>